<dbReference type="PROSITE" id="PS50110">
    <property type="entry name" value="RESPONSE_REGULATORY"/>
    <property type="match status" value="1"/>
</dbReference>
<keyword evidence="1" id="KW-0597">Phosphoprotein</keyword>
<dbReference type="SUPFAM" id="SSF52172">
    <property type="entry name" value="CheY-like"/>
    <property type="match status" value="1"/>
</dbReference>
<dbReference type="GO" id="GO:0003677">
    <property type="term" value="F:DNA binding"/>
    <property type="evidence" value="ECO:0007669"/>
    <property type="project" value="UniProtKB-KW"/>
</dbReference>
<reference evidence="3 4" key="1">
    <citation type="submission" date="2019-06" db="EMBL/GenBank/DDBJ databases">
        <title>Spirosoma utsteinense sp. nov. isolated from Antarctic ice-free soils.</title>
        <authorList>
            <person name="Tahon G."/>
        </authorList>
    </citation>
    <scope>NUCLEOTIDE SEQUENCE [LARGE SCALE GENOMIC DNA]</scope>
    <source>
        <strain evidence="3 4">LMG 31447</strain>
    </source>
</reference>
<proteinExistence type="predicted"/>
<dbReference type="Gene3D" id="3.40.50.2300">
    <property type="match status" value="1"/>
</dbReference>
<dbReference type="InterPro" id="IPR001789">
    <property type="entry name" value="Sig_transdc_resp-reg_receiver"/>
</dbReference>
<evidence type="ECO:0000256" key="1">
    <source>
        <dbReference type="PROSITE-ProRule" id="PRU00169"/>
    </source>
</evidence>
<keyword evidence="3" id="KW-0238">DNA-binding</keyword>
<feature type="domain" description="Response regulatory" evidence="2">
    <location>
        <begin position="1"/>
        <end position="133"/>
    </location>
</feature>
<gene>
    <name evidence="3" type="ORF">FH603_926</name>
</gene>
<keyword evidence="4" id="KW-1185">Reference proteome</keyword>
<evidence type="ECO:0000313" key="4">
    <source>
        <dbReference type="Proteomes" id="UP000700732"/>
    </source>
</evidence>
<name>A0ABR6W3J1_9BACT</name>
<organism evidence="3 4">
    <name type="scientific">Spirosoma utsteinense</name>
    <dbReference type="NCBI Taxonomy" id="2585773"/>
    <lineage>
        <taxon>Bacteria</taxon>
        <taxon>Pseudomonadati</taxon>
        <taxon>Bacteroidota</taxon>
        <taxon>Cytophagia</taxon>
        <taxon>Cytophagales</taxon>
        <taxon>Cytophagaceae</taxon>
        <taxon>Spirosoma</taxon>
    </lineage>
</organism>
<dbReference type="RefSeq" id="WP_186736266.1">
    <property type="nucleotide sequence ID" value="NZ_VFIA01000004.1"/>
</dbReference>
<protein>
    <submittedName>
        <fullName evidence="3">DNA-binding NarL/FixJ family response regulator</fullName>
    </submittedName>
</protein>
<dbReference type="Proteomes" id="UP000700732">
    <property type="component" value="Unassembled WGS sequence"/>
</dbReference>
<dbReference type="InterPro" id="IPR011006">
    <property type="entry name" value="CheY-like_superfamily"/>
</dbReference>
<sequence>MRSTANQLNTIVIIESDGEHKAHIDVYQQNQAGISLISKDTIPSALSYLETIQRTPSSLPTLLLVDHNELSKADYALFDELQKRALRSSIPVIVLSDTDDRSMIEEAYDRGVASFFMKPRAYSEWHSFLNLLIQYWFKEVTLPGYSIARQGA</sequence>
<evidence type="ECO:0000259" key="2">
    <source>
        <dbReference type="PROSITE" id="PS50110"/>
    </source>
</evidence>
<evidence type="ECO:0000313" key="3">
    <source>
        <dbReference type="EMBL" id="MBC3790437.1"/>
    </source>
</evidence>
<feature type="modified residue" description="4-aspartylphosphate" evidence="1">
    <location>
        <position position="66"/>
    </location>
</feature>
<comment type="caution">
    <text evidence="3">The sequence shown here is derived from an EMBL/GenBank/DDBJ whole genome shotgun (WGS) entry which is preliminary data.</text>
</comment>
<dbReference type="EMBL" id="VFIA01000004">
    <property type="protein sequence ID" value="MBC3790437.1"/>
    <property type="molecule type" value="Genomic_DNA"/>
</dbReference>
<accession>A0ABR6W3J1</accession>